<sequence length="415" mass="46727">MQTRISQLDLLRGIALLGIPFMNVVSFSMPMAAYLNPKAYFSDGPFNDLVFIVLHLIADQKFMGLFAMLFGAGIVLLAEKRLYQQKSAAKIHYSRNFWLLLIGLLHAIYIWEGDILTVYAIVAMVLYVFRWLRGGWLIALGSLVLIGSLWSSISMGVRLSELSGEARYVVSDIFSPDAAQIQRDIAAYSGGFWELINHRFSVENSNTDFEGSIVMLFFSLSLILKISAMMLIGMGLFKIGVLRGEATAGTYKRLAIIGTSVGLILTLLGLIWNYRHGWDINSYFLYGDVFNLIGAAFTSVGYIGLACLWYRTNKHVWIKNKIQQVGRMAFTNYLAQSVICVFIFYGFGMGLYGELSRLEVTGICILLGLFQVAYSDLWLKVFRMGPLEWLWRALTYFRIPPLFKEKPLRAAGLGS</sequence>
<keyword evidence="1" id="KW-0472">Membrane</keyword>
<dbReference type="PANTHER" id="PTHR30590:SF2">
    <property type="entry name" value="INNER MEMBRANE PROTEIN"/>
    <property type="match status" value="1"/>
</dbReference>
<protein>
    <submittedName>
        <fullName evidence="3">DUF418 domain-containing protein</fullName>
    </submittedName>
</protein>
<dbReference type="InterPro" id="IPR007349">
    <property type="entry name" value="DUF418"/>
</dbReference>
<evidence type="ECO:0000313" key="4">
    <source>
        <dbReference type="Proteomes" id="UP001569414"/>
    </source>
</evidence>
<feature type="transmembrane region" description="Helical" evidence="1">
    <location>
        <begin position="62"/>
        <end position="79"/>
    </location>
</feature>
<feature type="transmembrane region" description="Helical" evidence="1">
    <location>
        <begin position="360"/>
        <end position="379"/>
    </location>
</feature>
<keyword evidence="4" id="KW-1185">Reference proteome</keyword>
<feature type="transmembrane region" description="Helical" evidence="1">
    <location>
        <begin position="292"/>
        <end position="310"/>
    </location>
</feature>
<keyword evidence="1" id="KW-1133">Transmembrane helix</keyword>
<feature type="transmembrane region" description="Helical" evidence="1">
    <location>
        <begin position="12"/>
        <end position="35"/>
    </location>
</feature>
<organism evidence="3 4">
    <name type="scientific">Microbulbifer echini</name>
    <dbReference type="NCBI Taxonomy" id="1529067"/>
    <lineage>
        <taxon>Bacteria</taxon>
        <taxon>Pseudomonadati</taxon>
        <taxon>Pseudomonadota</taxon>
        <taxon>Gammaproteobacteria</taxon>
        <taxon>Cellvibrionales</taxon>
        <taxon>Microbulbiferaceae</taxon>
        <taxon>Microbulbifer</taxon>
    </lineage>
</organism>
<keyword evidence="1" id="KW-0812">Transmembrane</keyword>
<feature type="transmembrane region" description="Helical" evidence="1">
    <location>
        <begin position="254"/>
        <end position="272"/>
    </location>
</feature>
<dbReference type="EMBL" id="JBGMEL010000006">
    <property type="protein sequence ID" value="MFA0790364.1"/>
    <property type="molecule type" value="Genomic_DNA"/>
</dbReference>
<reference evidence="3 4" key="1">
    <citation type="submission" date="2024-08" db="EMBL/GenBank/DDBJ databases">
        <authorList>
            <person name="Ishaq N."/>
        </authorList>
    </citation>
    <scope>NUCLEOTIDE SEQUENCE [LARGE SCALE GENOMIC DNA]</scope>
    <source>
        <strain evidence="3 4">JCM 30400</strain>
    </source>
</reference>
<dbReference type="RefSeq" id="WP_371843146.1">
    <property type="nucleotide sequence ID" value="NZ_JBGMEL010000006.1"/>
</dbReference>
<feature type="transmembrane region" description="Helical" evidence="1">
    <location>
        <begin position="137"/>
        <end position="157"/>
    </location>
</feature>
<feature type="transmembrane region" description="Helical" evidence="1">
    <location>
        <begin position="115"/>
        <end position="132"/>
    </location>
</feature>
<feature type="transmembrane region" description="Helical" evidence="1">
    <location>
        <begin position="213"/>
        <end position="242"/>
    </location>
</feature>
<accession>A0ABV4NMD3</accession>
<name>A0ABV4NMD3_9GAMM</name>
<dbReference type="PANTHER" id="PTHR30590">
    <property type="entry name" value="INNER MEMBRANE PROTEIN"/>
    <property type="match status" value="1"/>
</dbReference>
<evidence type="ECO:0000313" key="3">
    <source>
        <dbReference type="EMBL" id="MFA0790364.1"/>
    </source>
</evidence>
<feature type="domain" description="DUF418" evidence="2">
    <location>
        <begin position="236"/>
        <end position="397"/>
    </location>
</feature>
<feature type="transmembrane region" description="Helical" evidence="1">
    <location>
        <begin position="91"/>
        <end position="109"/>
    </location>
</feature>
<feature type="transmembrane region" description="Helical" evidence="1">
    <location>
        <begin position="330"/>
        <end position="348"/>
    </location>
</feature>
<evidence type="ECO:0000256" key="1">
    <source>
        <dbReference type="SAM" id="Phobius"/>
    </source>
</evidence>
<gene>
    <name evidence="3" type="ORF">ACCI51_07380</name>
</gene>
<dbReference type="InterPro" id="IPR052529">
    <property type="entry name" value="Bact_Transport_Assoc"/>
</dbReference>
<proteinExistence type="predicted"/>
<evidence type="ECO:0000259" key="2">
    <source>
        <dbReference type="Pfam" id="PF04235"/>
    </source>
</evidence>
<dbReference type="Proteomes" id="UP001569414">
    <property type="component" value="Unassembled WGS sequence"/>
</dbReference>
<dbReference type="Pfam" id="PF04235">
    <property type="entry name" value="DUF418"/>
    <property type="match status" value="1"/>
</dbReference>
<comment type="caution">
    <text evidence="3">The sequence shown here is derived from an EMBL/GenBank/DDBJ whole genome shotgun (WGS) entry which is preliminary data.</text>
</comment>